<dbReference type="InterPro" id="IPR014748">
    <property type="entry name" value="Enoyl-CoA_hydra_C"/>
</dbReference>
<dbReference type="Proteomes" id="UP000030401">
    <property type="component" value="Unassembled WGS sequence"/>
</dbReference>
<keyword evidence="5" id="KW-1185">Reference proteome</keyword>
<dbReference type="SUPFAM" id="SSF52096">
    <property type="entry name" value="ClpP/crotonase"/>
    <property type="match status" value="1"/>
</dbReference>
<evidence type="ECO:0000256" key="1">
    <source>
        <dbReference type="ARBA" id="ARBA00005254"/>
    </source>
</evidence>
<proteinExistence type="inferred from homology"/>
<dbReference type="FunFam" id="1.10.12.10:FF:000001">
    <property type="entry name" value="Probable enoyl-CoA hydratase, mitochondrial"/>
    <property type="match status" value="1"/>
</dbReference>
<sequence>MMTSTVTLERKGDHIILLTLNRQEAANAFSLQLMDDVIQATKEINKMDDIRCVVITGAGDKAFCAGADLKERSTMNERQVVDAVHKIGQTVNAVEQIRVPVVAAINGVAFGGGMELALACDIRYSSDMAKMGLTEVSLGIIPGAGGTQRLPRLVGVGKAKELIYSAKRIDAHEAYHIGIVERVIPQQLLMNEVLTLASQIASNAPISLIQAKKAIQKGQEVGLTTGLSLEWMCYEATIPTEDRLEGLRAFKEKRKPVYQGK</sequence>
<evidence type="ECO:0000313" key="4">
    <source>
        <dbReference type="EMBL" id="KGX87530.1"/>
    </source>
</evidence>
<dbReference type="AlphaFoldDB" id="A0A0A5G8V8"/>
<dbReference type="PANTHER" id="PTHR11941:SF54">
    <property type="entry name" value="ENOYL-COA HYDRATASE, MITOCHONDRIAL"/>
    <property type="match status" value="1"/>
</dbReference>
<dbReference type="EC" id="4.2.1.17" evidence="4"/>
<dbReference type="InterPro" id="IPR001753">
    <property type="entry name" value="Enoyl-CoA_hydra/iso"/>
</dbReference>
<evidence type="ECO:0000313" key="5">
    <source>
        <dbReference type="Proteomes" id="UP000030401"/>
    </source>
</evidence>
<protein>
    <submittedName>
        <fullName evidence="4">3-hydroxybutyryl-CoA dehydratase</fullName>
        <ecNumber evidence="4">4.2.1.17</ecNumber>
    </submittedName>
</protein>
<dbReference type="eggNOG" id="COG1024">
    <property type="taxonomic scope" value="Bacteria"/>
</dbReference>
<accession>A0A0A5G8V8</accession>
<dbReference type="STRING" id="1385512.N784_14890"/>
<dbReference type="GO" id="GO:0004300">
    <property type="term" value="F:enoyl-CoA hydratase activity"/>
    <property type="evidence" value="ECO:0007669"/>
    <property type="project" value="UniProtKB-EC"/>
</dbReference>
<dbReference type="Gene3D" id="1.10.12.10">
    <property type="entry name" value="Lyase 2-enoyl-coa Hydratase, Chain A, domain 2"/>
    <property type="match status" value="1"/>
</dbReference>
<dbReference type="EMBL" id="AVPG01000006">
    <property type="protein sequence ID" value="KGX87530.1"/>
    <property type="molecule type" value="Genomic_DNA"/>
</dbReference>
<evidence type="ECO:0000256" key="3">
    <source>
        <dbReference type="RuleBase" id="RU003707"/>
    </source>
</evidence>
<dbReference type="NCBIfam" id="NF005802">
    <property type="entry name" value="PRK07657.1"/>
    <property type="match status" value="1"/>
</dbReference>
<dbReference type="Gene3D" id="3.90.226.10">
    <property type="entry name" value="2-enoyl-CoA Hydratase, Chain A, domain 1"/>
    <property type="match status" value="1"/>
</dbReference>
<comment type="similarity">
    <text evidence="1 3">Belongs to the enoyl-CoA hydratase/isomerase family.</text>
</comment>
<evidence type="ECO:0000256" key="2">
    <source>
        <dbReference type="ARBA" id="ARBA00023239"/>
    </source>
</evidence>
<reference evidence="4 5" key="1">
    <citation type="submission" date="2013-08" db="EMBL/GenBank/DDBJ databases">
        <authorList>
            <person name="Huang J."/>
            <person name="Wang G."/>
        </authorList>
    </citation>
    <scope>NUCLEOTIDE SEQUENCE [LARGE SCALE GENOMIC DNA]</scope>
    <source>
        <strain evidence="4 5">JSM 072002</strain>
    </source>
</reference>
<keyword evidence="2 4" id="KW-0456">Lyase</keyword>
<dbReference type="GO" id="GO:0006635">
    <property type="term" value="P:fatty acid beta-oxidation"/>
    <property type="evidence" value="ECO:0007669"/>
    <property type="project" value="TreeGrafter"/>
</dbReference>
<dbReference type="CDD" id="cd06558">
    <property type="entry name" value="crotonase-like"/>
    <property type="match status" value="1"/>
</dbReference>
<dbReference type="Pfam" id="PF00378">
    <property type="entry name" value="ECH_1"/>
    <property type="match status" value="1"/>
</dbReference>
<name>A0A0A5G8V8_9BACI</name>
<dbReference type="InterPro" id="IPR029045">
    <property type="entry name" value="ClpP/crotonase-like_dom_sf"/>
</dbReference>
<dbReference type="PANTHER" id="PTHR11941">
    <property type="entry name" value="ENOYL-COA HYDRATASE-RELATED"/>
    <property type="match status" value="1"/>
</dbReference>
<dbReference type="PROSITE" id="PS00166">
    <property type="entry name" value="ENOYL_COA_HYDRATASE"/>
    <property type="match status" value="1"/>
</dbReference>
<dbReference type="InterPro" id="IPR018376">
    <property type="entry name" value="Enoyl-CoA_hyd/isom_CS"/>
</dbReference>
<dbReference type="FunFam" id="3.90.226.10:FF:000009">
    <property type="entry name" value="Carnitinyl-CoA dehydratase"/>
    <property type="match status" value="1"/>
</dbReference>
<organism evidence="4 5">
    <name type="scientific">Pontibacillus litoralis JSM 072002</name>
    <dbReference type="NCBI Taxonomy" id="1385512"/>
    <lineage>
        <taxon>Bacteria</taxon>
        <taxon>Bacillati</taxon>
        <taxon>Bacillota</taxon>
        <taxon>Bacilli</taxon>
        <taxon>Bacillales</taxon>
        <taxon>Bacillaceae</taxon>
        <taxon>Pontibacillus</taxon>
    </lineage>
</organism>
<comment type="caution">
    <text evidence="4">The sequence shown here is derived from an EMBL/GenBank/DDBJ whole genome shotgun (WGS) entry which is preliminary data.</text>
</comment>
<gene>
    <name evidence="4" type="ORF">N784_14890</name>
</gene>